<feature type="domain" description="Pectinesterase inhibitor" evidence="5">
    <location>
        <begin position="28"/>
        <end position="134"/>
    </location>
</feature>
<dbReference type="EnsemblPlants" id="TraesCS6A02G241600.1">
    <property type="protein sequence ID" value="TraesCS6A02G241600.1.cds1"/>
    <property type="gene ID" value="TraesCS6A02G241600"/>
</dbReference>
<dbReference type="GO" id="GO:0009827">
    <property type="term" value="P:plant-type cell wall modification"/>
    <property type="evidence" value="ECO:0000318"/>
    <property type="project" value="GO_Central"/>
</dbReference>
<dbReference type="PANTHER" id="PTHR35357:SF8">
    <property type="entry name" value="OS01G0111000 PROTEIN"/>
    <property type="match status" value="1"/>
</dbReference>
<dbReference type="Gramene" id="TraesROB_scaffold_089817_01G000200.1">
    <property type="protein sequence ID" value="TraesROB_scaffold_089817_01G000200.1"/>
    <property type="gene ID" value="TraesROB_scaffold_089817_01G000200"/>
</dbReference>
<keyword evidence="2" id="KW-1015">Disulfide bond</keyword>
<dbReference type="Gramene" id="TraesCS6A03G0659000.1">
    <property type="protein sequence ID" value="TraesCS6A03G0659000.1.CDS1"/>
    <property type="gene ID" value="TraesCS6A03G0659000"/>
</dbReference>
<dbReference type="Gene3D" id="1.20.140.40">
    <property type="entry name" value="Invertase/pectin methylesterase inhibitor family protein"/>
    <property type="match status" value="1"/>
</dbReference>
<protein>
    <recommendedName>
        <fullName evidence="5">Pectinesterase inhibitor domain-containing protein</fullName>
    </recommendedName>
</protein>
<dbReference type="PANTHER" id="PTHR35357">
    <property type="entry name" value="OS02G0537100 PROTEIN"/>
    <property type="match status" value="1"/>
</dbReference>
<dbReference type="OrthoDB" id="679957at2759"/>
<evidence type="ECO:0000256" key="3">
    <source>
        <dbReference type="ARBA" id="ARBA00038471"/>
    </source>
</evidence>
<name>A0A3B6NQ04_WHEAT</name>
<organism evidence="6">
    <name type="scientific">Triticum aestivum</name>
    <name type="common">Wheat</name>
    <dbReference type="NCBI Taxonomy" id="4565"/>
    <lineage>
        <taxon>Eukaryota</taxon>
        <taxon>Viridiplantae</taxon>
        <taxon>Streptophyta</taxon>
        <taxon>Embryophyta</taxon>
        <taxon>Tracheophyta</taxon>
        <taxon>Spermatophyta</taxon>
        <taxon>Magnoliopsida</taxon>
        <taxon>Liliopsida</taxon>
        <taxon>Poales</taxon>
        <taxon>Poaceae</taxon>
        <taxon>BOP clade</taxon>
        <taxon>Pooideae</taxon>
        <taxon>Triticodae</taxon>
        <taxon>Triticeae</taxon>
        <taxon>Triticinae</taxon>
        <taxon>Triticum</taxon>
    </lineage>
</organism>
<accession>A0A3B6NQ04</accession>
<dbReference type="InterPro" id="IPR035513">
    <property type="entry name" value="Invertase/methylesterase_inhib"/>
</dbReference>
<dbReference type="GO" id="GO:0009505">
    <property type="term" value="C:plant-type cell wall"/>
    <property type="evidence" value="ECO:0000318"/>
    <property type="project" value="GO_Central"/>
</dbReference>
<dbReference type="SMR" id="A0A3B6NQ04"/>
<dbReference type="AlphaFoldDB" id="A0A3B6NQ04"/>
<keyword evidence="1 4" id="KW-0732">Signal</keyword>
<proteinExistence type="inferred from homology"/>
<evidence type="ECO:0000256" key="2">
    <source>
        <dbReference type="ARBA" id="ARBA00023157"/>
    </source>
</evidence>
<comment type="similarity">
    <text evidence="3">Belongs to the PMEI family.</text>
</comment>
<evidence type="ECO:0000313" key="7">
    <source>
        <dbReference type="Proteomes" id="UP000019116"/>
    </source>
</evidence>
<dbReference type="Gramene" id="TraesRN6A0100634600.1">
    <property type="protein sequence ID" value="TraesRN6A0100634600.1"/>
    <property type="gene ID" value="TraesRN6A0100634600"/>
</dbReference>
<dbReference type="Gramene" id="TraesCLE_scaffold_045526_01G000100.1">
    <property type="protein sequence ID" value="TraesCLE_scaffold_045526_01G000100.1"/>
    <property type="gene ID" value="TraesCLE_scaffold_045526_01G000100"/>
</dbReference>
<evidence type="ECO:0000256" key="4">
    <source>
        <dbReference type="SAM" id="SignalP"/>
    </source>
</evidence>
<reference evidence="6" key="1">
    <citation type="submission" date="2018-08" db="EMBL/GenBank/DDBJ databases">
        <authorList>
            <person name="Rossello M."/>
        </authorList>
    </citation>
    <scope>NUCLEOTIDE SEQUENCE [LARGE SCALE GENOMIC DNA]</scope>
    <source>
        <strain evidence="6">cv. Chinese Spring</strain>
    </source>
</reference>
<keyword evidence="7" id="KW-1185">Reference proteome</keyword>
<dbReference type="Proteomes" id="UP000019116">
    <property type="component" value="Chromosome 6A"/>
</dbReference>
<dbReference type="GO" id="GO:0004857">
    <property type="term" value="F:enzyme inhibitor activity"/>
    <property type="evidence" value="ECO:0000318"/>
    <property type="project" value="GO_Central"/>
</dbReference>
<dbReference type="SUPFAM" id="SSF101148">
    <property type="entry name" value="Plant invertase/pectin methylesterase inhibitor"/>
    <property type="match status" value="1"/>
</dbReference>
<feature type="signal peptide" evidence="4">
    <location>
        <begin position="1"/>
        <end position="20"/>
    </location>
</feature>
<dbReference type="Pfam" id="PF04043">
    <property type="entry name" value="PMEI"/>
    <property type="match status" value="1"/>
</dbReference>
<evidence type="ECO:0000256" key="1">
    <source>
        <dbReference type="ARBA" id="ARBA00022729"/>
    </source>
</evidence>
<reference evidence="6" key="2">
    <citation type="submission" date="2018-10" db="UniProtKB">
        <authorList>
            <consortium name="EnsemblPlants"/>
        </authorList>
    </citation>
    <scope>IDENTIFICATION</scope>
</reference>
<dbReference type="Gramene" id="TraesARI6A03G03310590.1">
    <property type="protein sequence ID" value="TraesARI6A03G03310590.1.CDS1"/>
    <property type="gene ID" value="TraesARI6A03G03310590"/>
</dbReference>
<dbReference type="InterPro" id="IPR006501">
    <property type="entry name" value="Pectinesterase_inhib_dom"/>
</dbReference>
<evidence type="ECO:0000313" key="6">
    <source>
        <dbReference type="EnsemblPlants" id="TraesCS6A02G241600.1.cds1"/>
    </source>
</evidence>
<evidence type="ECO:0000259" key="5">
    <source>
        <dbReference type="Pfam" id="PF04043"/>
    </source>
</evidence>
<dbReference type="Gramene" id="TraesCS6A02G241600.1">
    <property type="protein sequence ID" value="TraesCS6A02G241600.1.cds1"/>
    <property type="gene ID" value="TraesCS6A02G241600"/>
</dbReference>
<feature type="chain" id="PRO_5043178484" description="Pectinesterase inhibitor domain-containing protein" evidence="4">
    <location>
        <begin position="21"/>
        <end position="188"/>
    </location>
</feature>
<dbReference type="Gramene" id="TraesJAG6A03G03347470.1">
    <property type="protein sequence ID" value="TraesJAG6A03G03347470.1.CDS1"/>
    <property type="gene ID" value="TraesJAG6A03G03347470"/>
</dbReference>
<sequence length="188" mass="19854">MATQQIVLLLLLLAAPHGLAVAVSPTPIINTTCAALAHSPNFTLHVEYEFCVRSLSADPVASSATDARGLAAAAASLTVANITSTELIIADLVKNLVSCLSDYKELNDMVRRGLHDIRGGRAANASKKFLDAAESDVPSLCDLILIEGVAKRNPIDQENQNAYFLSVMASDITQLMLDSHAGSPKDPS</sequence>